<dbReference type="PANTHER" id="PTHR28180:SF2">
    <property type="entry name" value="PEROXISOMAL PROTEIN 2"/>
    <property type="match status" value="1"/>
</dbReference>
<gene>
    <name evidence="1" type="ORF">PT974_04335</name>
</gene>
<organism evidence="1 2">
    <name type="scientific">Cladobotryum mycophilum</name>
    <dbReference type="NCBI Taxonomy" id="491253"/>
    <lineage>
        <taxon>Eukaryota</taxon>
        <taxon>Fungi</taxon>
        <taxon>Dikarya</taxon>
        <taxon>Ascomycota</taxon>
        <taxon>Pezizomycotina</taxon>
        <taxon>Sordariomycetes</taxon>
        <taxon>Hypocreomycetidae</taxon>
        <taxon>Hypocreales</taxon>
        <taxon>Hypocreaceae</taxon>
        <taxon>Cladobotryum</taxon>
    </lineage>
</organism>
<protein>
    <submittedName>
        <fullName evidence="1">Dol-P-Man:Man(5)GlcNAc(2)-PP-Dol alpha-1,3-mannosyltransferase</fullName>
    </submittedName>
</protein>
<comment type="caution">
    <text evidence="1">The sequence shown here is derived from an EMBL/GenBank/DDBJ whole genome shotgun (WGS) entry which is preliminary data.</text>
</comment>
<accession>A0ABR0SVY6</accession>
<dbReference type="EMBL" id="JAVFKD010000004">
    <property type="protein sequence ID" value="KAK5995916.1"/>
    <property type="molecule type" value="Genomic_DNA"/>
</dbReference>
<evidence type="ECO:0000313" key="1">
    <source>
        <dbReference type="EMBL" id="KAK5995916.1"/>
    </source>
</evidence>
<dbReference type="InterPro" id="IPR029032">
    <property type="entry name" value="AhpD-like"/>
</dbReference>
<keyword evidence="2" id="KW-1185">Reference proteome</keyword>
<dbReference type="Proteomes" id="UP001338125">
    <property type="component" value="Unassembled WGS sequence"/>
</dbReference>
<reference evidence="1 2" key="1">
    <citation type="submission" date="2024-01" db="EMBL/GenBank/DDBJ databases">
        <title>Complete genome of Cladobotryum mycophilum ATHUM6906.</title>
        <authorList>
            <person name="Christinaki A.C."/>
            <person name="Myridakis A.I."/>
            <person name="Kouvelis V.N."/>
        </authorList>
    </citation>
    <scope>NUCLEOTIDE SEQUENCE [LARGE SCALE GENOMIC DNA]</scope>
    <source>
        <strain evidence="1 2">ATHUM6906</strain>
    </source>
</reference>
<dbReference type="PANTHER" id="PTHR28180">
    <property type="entry name" value="CONSERVED MITOCHONDRIAL PROTEIN-RELATED"/>
    <property type="match status" value="1"/>
</dbReference>
<proteinExistence type="predicted"/>
<dbReference type="Gene3D" id="1.20.1290.10">
    <property type="entry name" value="AhpD-like"/>
    <property type="match status" value="1"/>
</dbReference>
<dbReference type="SUPFAM" id="SSF69118">
    <property type="entry name" value="AhpD-like"/>
    <property type="match status" value="1"/>
</dbReference>
<sequence length="289" mass="30723">MSKLSPSLKALINAPFARPGPCPAPGRIRDVYAAIARDAQQRRIGVRPWLAISAAATFTLNSPDSLPILHAVAASSGKNTEIPTAEMIREVGLKCISFNGIPRTINCLNAFHASLPKHVSSGLVTKPSRVPTADNLGDITTRGRALWDSIYAPLEDKLYDKLALAHPDLPVVILHNNYGPLLADPPASQREGMASLGRALTSMVAIACLRAQTGVGPQVLSHVFGLRKAVEDGTYKGDAETEEEDEGLRWLAGDEGSEWILRTVDRIAEALGGVVWGEGGQAVGIVDDG</sequence>
<evidence type="ECO:0000313" key="2">
    <source>
        <dbReference type="Proteomes" id="UP001338125"/>
    </source>
</evidence>
<name>A0ABR0SVY6_9HYPO</name>
<dbReference type="InterPro" id="IPR052999">
    <property type="entry name" value="PTS1_Protein"/>
</dbReference>